<accession>A0A9P5N0R9</accession>
<dbReference type="EMBL" id="WHVB01000004">
    <property type="protein sequence ID" value="KAF8483522.1"/>
    <property type="molecule type" value="Genomic_DNA"/>
</dbReference>
<keyword evidence="3" id="KW-1185">Reference proteome</keyword>
<reference evidence="2" key="2">
    <citation type="journal article" date="2020" name="Nat. Commun.">
        <title>Large-scale genome sequencing of mycorrhizal fungi provides insights into the early evolution of symbiotic traits.</title>
        <authorList>
            <person name="Miyauchi S."/>
            <person name="Kiss E."/>
            <person name="Kuo A."/>
            <person name="Drula E."/>
            <person name="Kohler A."/>
            <person name="Sanchez-Garcia M."/>
            <person name="Morin E."/>
            <person name="Andreopoulos B."/>
            <person name="Barry K.W."/>
            <person name="Bonito G."/>
            <person name="Buee M."/>
            <person name="Carver A."/>
            <person name="Chen C."/>
            <person name="Cichocki N."/>
            <person name="Clum A."/>
            <person name="Culley D."/>
            <person name="Crous P.W."/>
            <person name="Fauchery L."/>
            <person name="Girlanda M."/>
            <person name="Hayes R.D."/>
            <person name="Keri Z."/>
            <person name="LaButti K."/>
            <person name="Lipzen A."/>
            <person name="Lombard V."/>
            <person name="Magnuson J."/>
            <person name="Maillard F."/>
            <person name="Murat C."/>
            <person name="Nolan M."/>
            <person name="Ohm R.A."/>
            <person name="Pangilinan J."/>
            <person name="Pereira M.F."/>
            <person name="Perotto S."/>
            <person name="Peter M."/>
            <person name="Pfister S."/>
            <person name="Riley R."/>
            <person name="Sitrit Y."/>
            <person name="Stielow J.B."/>
            <person name="Szollosi G."/>
            <person name="Zifcakova L."/>
            <person name="Stursova M."/>
            <person name="Spatafora J.W."/>
            <person name="Tedersoo L."/>
            <person name="Vaario L.M."/>
            <person name="Yamada A."/>
            <person name="Yan M."/>
            <person name="Wang P."/>
            <person name="Xu J."/>
            <person name="Bruns T."/>
            <person name="Baldrian P."/>
            <person name="Vilgalys R."/>
            <person name="Dunand C."/>
            <person name="Henrissat B."/>
            <person name="Grigoriev I.V."/>
            <person name="Hibbett D."/>
            <person name="Nagy L.G."/>
            <person name="Martin F.M."/>
        </authorList>
    </citation>
    <scope>NUCLEOTIDE SEQUENCE</scope>
    <source>
        <strain evidence="2">Prilba</strain>
    </source>
</reference>
<proteinExistence type="predicted"/>
<dbReference type="PANTHER" id="PTHR46171">
    <property type="entry name" value="GH10160P"/>
    <property type="match status" value="1"/>
</dbReference>
<dbReference type="SUPFAM" id="SSF57850">
    <property type="entry name" value="RING/U-box"/>
    <property type="match status" value="1"/>
</dbReference>
<gene>
    <name evidence="2" type="ORF">DFH94DRAFT_626487</name>
</gene>
<reference evidence="2" key="1">
    <citation type="submission" date="2019-10" db="EMBL/GenBank/DDBJ databases">
        <authorList>
            <consortium name="DOE Joint Genome Institute"/>
            <person name="Kuo A."/>
            <person name="Miyauchi S."/>
            <person name="Kiss E."/>
            <person name="Drula E."/>
            <person name="Kohler A."/>
            <person name="Sanchez-Garcia M."/>
            <person name="Andreopoulos B."/>
            <person name="Barry K.W."/>
            <person name="Bonito G."/>
            <person name="Buee M."/>
            <person name="Carver A."/>
            <person name="Chen C."/>
            <person name="Cichocki N."/>
            <person name="Clum A."/>
            <person name="Culley D."/>
            <person name="Crous P.W."/>
            <person name="Fauchery L."/>
            <person name="Girlanda M."/>
            <person name="Hayes R."/>
            <person name="Keri Z."/>
            <person name="LaButti K."/>
            <person name="Lipzen A."/>
            <person name="Lombard V."/>
            <person name="Magnuson J."/>
            <person name="Maillard F."/>
            <person name="Morin E."/>
            <person name="Murat C."/>
            <person name="Nolan M."/>
            <person name="Ohm R."/>
            <person name="Pangilinan J."/>
            <person name="Pereira M."/>
            <person name="Perotto S."/>
            <person name="Peter M."/>
            <person name="Riley R."/>
            <person name="Sitrit Y."/>
            <person name="Stielow B."/>
            <person name="Szollosi G."/>
            <person name="Zifcakova L."/>
            <person name="Stursova M."/>
            <person name="Spatafora J.W."/>
            <person name="Tedersoo L."/>
            <person name="Vaario L.-M."/>
            <person name="Yamada A."/>
            <person name="Yan M."/>
            <person name="Wang P."/>
            <person name="Xu J."/>
            <person name="Bruns T."/>
            <person name="Baldrian P."/>
            <person name="Vilgalys R."/>
            <person name="Henrissat B."/>
            <person name="Grigoriev I.V."/>
            <person name="Hibbett D."/>
            <person name="Nagy L.G."/>
            <person name="Martin F.M."/>
        </authorList>
    </citation>
    <scope>NUCLEOTIDE SEQUENCE</scope>
    <source>
        <strain evidence="2">Prilba</strain>
    </source>
</reference>
<dbReference type="InterPro" id="IPR001841">
    <property type="entry name" value="Znf_RING"/>
</dbReference>
<feature type="non-terminal residue" evidence="2">
    <location>
        <position position="1"/>
    </location>
</feature>
<dbReference type="Gene3D" id="3.30.40.10">
    <property type="entry name" value="Zinc/RING finger domain, C3HC4 (zinc finger)"/>
    <property type="match status" value="1"/>
</dbReference>
<dbReference type="Proteomes" id="UP000759537">
    <property type="component" value="Unassembled WGS sequence"/>
</dbReference>
<dbReference type="GO" id="GO:0061630">
    <property type="term" value="F:ubiquitin protein ligase activity"/>
    <property type="evidence" value="ECO:0007669"/>
    <property type="project" value="TreeGrafter"/>
</dbReference>
<dbReference type="AlphaFoldDB" id="A0A9P5N0R9"/>
<feature type="domain" description="RING-type" evidence="1">
    <location>
        <begin position="52"/>
        <end position="80"/>
    </location>
</feature>
<dbReference type="GO" id="GO:0016567">
    <property type="term" value="P:protein ubiquitination"/>
    <property type="evidence" value="ECO:0007669"/>
    <property type="project" value="TreeGrafter"/>
</dbReference>
<dbReference type="Pfam" id="PF17123">
    <property type="entry name" value="zf-RING_11"/>
    <property type="match status" value="1"/>
</dbReference>
<organism evidence="2 3">
    <name type="scientific">Russula ochroleuca</name>
    <dbReference type="NCBI Taxonomy" id="152965"/>
    <lineage>
        <taxon>Eukaryota</taxon>
        <taxon>Fungi</taxon>
        <taxon>Dikarya</taxon>
        <taxon>Basidiomycota</taxon>
        <taxon>Agaricomycotina</taxon>
        <taxon>Agaricomycetes</taxon>
        <taxon>Russulales</taxon>
        <taxon>Russulaceae</taxon>
        <taxon>Russula</taxon>
    </lineage>
</organism>
<evidence type="ECO:0000259" key="1">
    <source>
        <dbReference type="Pfam" id="PF17123"/>
    </source>
</evidence>
<evidence type="ECO:0000313" key="3">
    <source>
        <dbReference type="Proteomes" id="UP000759537"/>
    </source>
</evidence>
<protein>
    <recommendedName>
        <fullName evidence="1">RING-type domain-containing protein</fullName>
    </recommendedName>
</protein>
<evidence type="ECO:0000313" key="2">
    <source>
        <dbReference type="EMBL" id="KAF8483522.1"/>
    </source>
</evidence>
<sequence>RDEDFDTSYESLLSLAATIGEVRPRHTPDHIINSLPTGTFKEWRNTESDHRCPICLDDYQEDDAVMKLSDCSHWLHKNCLQVRPWPHM</sequence>
<dbReference type="OrthoDB" id="8062037at2759"/>
<name>A0A9P5N0R9_9AGAM</name>
<dbReference type="PANTHER" id="PTHR46171:SF3">
    <property type="entry name" value="GH10160P"/>
    <property type="match status" value="1"/>
</dbReference>
<comment type="caution">
    <text evidence="2">The sequence shown here is derived from an EMBL/GenBank/DDBJ whole genome shotgun (WGS) entry which is preliminary data.</text>
</comment>
<dbReference type="InterPro" id="IPR013083">
    <property type="entry name" value="Znf_RING/FYVE/PHD"/>
</dbReference>